<dbReference type="EMBL" id="VSSQ01095352">
    <property type="protein sequence ID" value="MPN39502.1"/>
    <property type="molecule type" value="Genomic_DNA"/>
</dbReference>
<organism evidence="1">
    <name type="scientific">bioreactor metagenome</name>
    <dbReference type="NCBI Taxonomy" id="1076179"/>
    <lineage>
        <taxon>unclassified sequences</taxon>
        <taxon>metagenomes</taxon>
        <taxon>ecological metagenomes</taxon>
    </lineage>
</organism>
<sequence>MPMKCVAQIPVPITMAPIAHQMRPILPEAMRMRRARPSVTKEANTAMTMETHTIIVL</sequence>
<name>A0A645HM29_9ZZZZ</name>
<reference evidence="1" key="1">
    <citation type="submission" date="2019-08" db="EMBL/GenBank/DDBJ databases">
        <authorList>
            <person name="Kucharzyk K."/>
            <person name="Murdoch R.W."/>
            <person name="Higgins S."/>
            <person name="Loffler F."/>
        </authorList>
    </citation>
    <scope>NUCLEOTIDE SEQUENCE</scope>
</reference>
<dbReference type="AlphaFoldDB" id="A0A645HM29"/>
<accession>A0A645HM29</accession>
<gene>
    <name evidence="1" type="ORF">SDC9_187030</name>
</gene>
<proteinExistence type="predicted"/>
<comment type="caution">
    <text evidence="1">The sequence shown here is derived from an EMBL/GenBank/DDBJ whole genome shotgun (WGS) entry which is preliminary data.</text>
</comment>
<evidence type="ECO:0000313" key="1">
    <source>
        <dbReference type="EMBL" id="MPN39502.1"/>
    </source>
</evidence>
<protein>
    <submittedName>
        <fullName evidence="1">Uncharacterized protein</fullName>
    </submittedName>
</protein>